<accession>B3MU03</accession>
<reference evidence="5 6" key="1">
    <citation type="journal article" date="2007" name="Nature">
        <title>Evolution of genes and genomes on the Drosophila phylogeny.</title>
        <authorList>
            <consortium name="Drosophila 12 Genomes Consortium"/>
            <person name="Clark A.G."/>
            <person name="Eisen M.B."/>
            <person name="Smith D.R."/>
            <person name="Bergman C.M."/>
            <person name="Oliver B."/>
            <person name="Markow T.A."/>
            <person name="Kaufman T.C."/>
            <person name="Kellis M."/>
            <person name="Gelbart W."/>
            <person name="Iyer V.N."/>
            <person name="Pollard D.A."/>
            <person name="Sackton T.B."/>
            <person name="Larracuente A.M."/>
            <person name="Singh N.D."/>
            <person name="Abad J.P."/>
            <person name="Abt D.N."/>
            <person name="Adryan B."/>
            <person name="Aguade M."/>
            <person name="Akashi H."/>
            <person name="Anderson W.W."/>
            <person name="Aquadro C.F."/>
            <person name="Ardell D.H."/>
            <person name="Arguello R."/>
            <person name="Artieri C.G."/>
            <person name="Barbash D.A."/>
            <person name="Barker D."/>
            <person name="Barsanti P."/>
            <person name="Batterham P."/>
            <person name="Batzoglou S."/>
            <person name="Begun D."/>
            <person name="Bhutkar A."/>
            <person name="Blanco E."/>
            <person name="Bosak S.A."/>
            <person name="Bradley R.K."/>
            <person name="Brand A.D."/>
            <person name="Brent M.R."/>
            <person name="Brooks A.N."/>
            <person name="Brown R.H."/>
            <person name="Butlin R.K."/>
            <person name="Caggese C."/>
            <person name="Calvi B.R."/>
            <person name="Bernardo de Carvalho A."/>
            <person name="Caspi A."/>
            <person name="Castrezana S."/>
            <person name="Celniker S.E."/>
            <person name="Chang J.L."/>
            <person name="Chapple C."/>
            <person name="Chatterji S."/>
            <person name="Chinwalla A."/>
            <person name="Civetta A."/>
            <person name="Clifton S.W."/>
            <person name="Comeron J.M."/>
            <person name="Costello J.C."/>
            <person name="Coyne J.A."/>
            <person name="Daub J."/>
            <person name="David R.G."/>
            <person name="Delcher A.L."/>
            <person name="Delehaunty K."/>
            <person name="Do C.B."/>
            <person name="Ebling H."/>
            <person name="Edwards K."/>
            <person name="Eickbush T."/>
            <person name="Evans J.D."/>
            <person name="Filipski A."/>
            <person name="Findeiss S."/>
            <person name="Freyhult E."/>
            <person name="Fulton L."/>
            <person name="Fulton R."/>
            <person name="Garcia A.C."/>
            <person name="Gardiner A."/>
            <person name="Garfield D.A."/>
            <person name="Garvin B.E."/>
            <person name="Gibson G."/>
            <person name="Gilbert D."/>
            <person name="Gnerre S."/>
            <person name="Godfrey J."/>
            <person name="Good R."/>
            <person name="Gotea V."/>
            <person name="Gravely B."/>
            <person name="Greenberg A.J."/>
            <person name="Griffiths-Jones S."/>
            <person name="Gross S."/>
            <person name="Guigo R."/>
            <person name="Gustafson E.A."/>
            <person name="Haerty W."/>
            <person name="Hahn M.W."/>
            <person name="Halligan D.L."/>
            <person name="Halpern A.L."/>
            <person name="Halter G.M."/>
            <person name="Han M.V."/>
            <person name="Heger A."/>
            <person name="Hillier L."/>
            <person name="Hinrichs A.S."/>
            <person name="Holmes I."/>
            <person name="Hoskins R.A."/>
            <person name="Hubisz M.J."/>
            <person name="Hultmark D."/>
            <person name="Huntley M.A."/>
            <person name="Jaffe D.B."/>
            <person name="Jagadeeshan S."/>
            <person name="Jeck W.R."/>
            <person name="Johnson J."/>
            <person name="Jones C.D."/>
            <person name="Jordan W.C."/>
            <person name="Karpen G.H."/>
            <person name="Kataoka E."/>
            <person name="Keightley P.D."/>
            <person name="Kheradpour P."/>
            <person name="Kirkness E.F."/>
            <person name="Koerich L.B."/>
            <person name="Kristiansen K."/>
            <person name="Kudrna D."/>
            <person name="Kulathinal R.J."/>
            <person name="Kumar S."/>
            <person name="Kwok R."/>
            <person name="Lander E."/>
            <person name="Langley C.H."/>
            <person name="Lapoint R."/>
            <person name="Lazzaro B.P."/>
            <person name="Lee S.J."/>
            <person name="Levesque L."/>
            <person name="Li R."/>
            <person name="Lin C.F."/>
            <person name="Lin M.F."/>
            <person name="Lindblad-Toh K."/>
            <person name="Llopart A."/>
            <person name="Long M."/>
            <person name="Low L."/>
            <person name="Lozovsky E."/>
            <person name="Lu J."/>
            <person name="Luo M."/>
            <person name="Machado C.A."/>
            <person name="Makalowski W."/>
            <person name="Marzo M."/>
            <person name="Matsuda M."/>
            <person name="Matzkin L."/>
            <person name="McAllister B."/>
            <person name="McBride C.S."/>
            <person name="McKernan B."/>
            <person name="McKernan K."/>
            <person name="Mendez-Lago M."/>
            <person name="Minx P."/>
            <person name="Mollenhauer M.U."/>
            <person name="Montooth K."/>
            <person name="Mount S.M."/>
            <person name="Mu X."/>
            <person name="Myers E."/>
            <person name="Negre B."/>
            <person name="Newfeld S."/>
            <person name="Nielsen R."/>
            <person name="Noor M.A."/>
            <person name="O'Grady P."/>
            <person name="Pachter L."/>
            <person name="Papaceit M."/>
            <person name="Parisi M.J."/>
            <person name="Parisi M."/>
            <person name="Parts L."/>
            <person name="Pedersen J.S."/>
            <person name="Pesole G."/>
            <person name="Phillippy A.M."/>
            <person name="Ponting C.P."/>
            <person name="Pop M."/>
            <person name="Porcelli D."/>
            <person name="Powell J.R."/>
            <person name="Prohaska S."/>
            <person name="Pruitt K."/>
            <person name="Puig M."/>
            <person name="Quesneville H."/>
            <person name="Ram K.R."/>
            <person name="Rand D."/>
            <person name="Rasmussen M.D."/>
            <person name="Reed L.K."/>
            <person name="Reenan R."/>
            <person name="Reily A."/>
            <person name="Remington K.A."/>
            <person name="Rieger T.T."/>
            <person name="Ritchie M.G."/>
            <person name="Robin C."/>
            <person name="Rogers Y.H."/>
            <person name="Rohde C."/>
            <person name="Rozas J."/>
            <person name="Rubenfield M.J."/>
            <person name="Ruiz A."/>
            <person name="Russo S."/>
            <person name="Salzberg S.L."/>
            <person name="Sanchez-Gracia A."/>
            <person name="Saranga D.J."/>
            <person name="Sato H."/>
            <person name="Schaeffer S.W."/>
            <person name="Schatz M.C."/>
            <person name="Schlenke T."/>
            <person name="Schwartz R."/>
            <person name="Segarra C."/>
            <person name="Singh R.S."/>
            <person name="Sirot L."/>
            <person name="Sirota M."/>
            <person name="Sisneros N.B."/>
            <person name="Smith C.D."/>
            <person name="Smith T.F."/>
            <person name="Spieth J."/>
            <person name="Stage D.E."/>
            <person name="Stark A."/>
            <person name="Stephan W."/>
            <person name="Strausberg R.L."/>
            <person name="Strempel S."/>
            <person name="Sturgill D."/>
            <person name="Sutton G."/>
            <person name="Sutton G.G."/>
            <person name="Tao W."/>
            <person name="Teichmann S."/>
            <person name="Tobari Y.N."/>
            <person name="Tomimura Y."/>
            <person name="Tsolas J.M."/>
            <person name="Valente V.L."/>
            <person name="Venter E."/>
            <person name="Venter J.C."/>
            <person name="Vicario S."/>
            <person name="Vieira F.G."/>
            <person name="Vilella A.J."/>
            <person name="Villasante A."/>
            <person name="Walenz B."/>
            <person name="Wang J."/>
            <person name="Wasserman M."/>
            <person name="Watts T."/>
            <person name="Wilson D."/>
            <person name="Wilson R.K."/>
            <person name="Wing R.A."/>
            <person name="Wolfner M.F."/>
            <person name="Wong A."/>
            <person name="Wong G.K."/>
            <person name="Wu C.I."/>
            <person name="Wu G."/>
            <person name="Yamamoto D."/>
            <person name="Yang H.P."/>
            <person name="Yang S.P."/>
            <person name="Yorke J.A."/>
            <person name="Yoshida K."/>
            <person name="Zdobnov E."/>
            <person name="Zhang P."/>
            <person name="Zhang Y."/>
            <person name="Zimin A.V."/>
            <person name="Baldwin J."/>
            <person name="Abdouelleil A."/>
            <person name="Abdulkadir J."/>
            <person name="Abebe A."/>
            <person name="Abera B."/>
            <person name="Abreu J."/>
            <person name="Acer S.C."/>
            <person name="Aftuck L."/>
            <person name="Alexander A."/>
            <person name="An P."/>
            <person name="Anderson E."/>
            <person name="Anderson S."/>
            <person name="Arachi H."/>
            <person name="Azer M."/>
            <person name="Bachantsang P."/>
            <person name="Barry A."/>
            <person name="Bayul T."/>
            <person name="Berlin A."/>
            <person name="Bessette D."/>
            <person name="Bloom T."/>
            <person name="Blye J."/>
            <person name="Boguslavskiy L."/>
            <person name="Bonnet C."/>
            <person name="Boukhgalter B."/>
            <person name="Bourzgui I."/>
            <person name="Brown A."/>
            <person name="Cahill P."/>
            <person name="Channer S."/>
            <person name="Cheshatsang Y."/>
            <person name="Chuda L."/>
            <person name="Citroen M."/>
            <person name="Collymore A."/>
            <person name="Cooke P."/>
            <person name="Costello M."/>
            <person name="D'Aco K."/>
            <person name="Daza R."/>
            <person name="De Haan G."/>
            <person name="DeGray S."/>
            <person name="DeMaso C."/>
            <person name="Dhargay N."/>
            <person name="Dooley K."/>
            <person name="Dooley E."/>
            <person name="Doricent M."/>
            <person name="Dorje P."/>
            <person name="Dorjee K."/>
            <person name="Dupes A."/>
            <person name="Elong R."/>
            <person name="Falk J."/>
            <person name="Farina A."/>
            <person name="Faro S."/>
            <person name="Ferguson D."/>
            <person name="Fisher S."/>
            <person name="Foley C.D."/>
            <person name="Franke A."/>
            <person name="Friedrich D."/>
            <person name="Gadbois L."/>
            <person name="Gearin G."/>
            <person name="Gearin C.R."/>
            <person name="Giannoukos G."/>
            <person name="Goode T."/>
            <person name="Graham J."/>
            <person name="Grandbois E."/>
            <person name="Grewal S."/>
            <person name="Gyaltsen K."/>
            <person name="Hafez N."/>
            <person name="Hagos B."/>
            <person name="Hall J."/>
            <person name="Henson C."/>
            <person name="Hollinger A."/>
            <person name="Honan T."/>
            <person name="Huard M.D."/>
            <person name="Hughes L."/>
            <person name="Hurhula B."/>
            <person name="Husby M.E."/>
            <person name="Kamat A."/>
            <person name="Kanga B."/>
            <person name="Kashin S."/>
            <person name="Khazanovich D."/>
            <person name="Kisner P."/>
            <person name="Lance K."/>
            <person name="Lara M."/>
            <person name="Lee W."/>
            <person name="Lennon N."/>
            <person name="Letendre F."/>
            <person name="LeVine R."/>
            <person name="Lipovsky A."/>
            <person name="Liu X."/>
            <person name="Liu J."/>
            <person name="Liu S."/>
            <person name="Lokyitsang T."/>
            <person name="Lokyitsang Y."/>
            <person name="Lubonja R."/>
            <person name="Lui A."/>
            <person name="MacDonald P."/>
            <person name="Magnisalis V."/>
            <person name="Maru K."/>
            <person name="Matthews C."/>
            <person name="McCusker W."/>
            <person name="McDonough S."/>
            <person name="Mehta T."/>
            <person name="Meldrim J."/>
            <person name="Meneus L."/>
            <person name="Mihai O."/>
            <person name="Mihalev A."/>
            <person name="Mihova T."/>
            <person name="Mittelman R."/>
            <person name="Mlenga V."/>
            <person name="Montmayeur A."/>
            <person name="Mulrain L."/>
            <person name="Navidi A."/>
            <person name="Naylor J."/>
            <person name="Negash T."/>
            <person name="Nguyen T."/>
            <person name="Nguyen N."/>
            <person name="Nicol R."/>
            <person name="Norbu C."/>
            <person name="Norbu N."/>
            <person name="Novod N."/>
            <person name="O'Neill B."/>
            <person name="Osman S."/>
            <person name="Markiewicz E."/>
            <person name="Oyono O.L."/>
            <person name="Patti C."/>
            <person name="Phunkhang P."/>
            <person name="Pierre F."/>
            <person name="Priest M."/>
            <person name="Raghuraman S."/>
            <person name="Rege F."/>
            <person name="Reyes R."/>
            <person name="Rise C."/>
            <person name="Rogov P."/>
            <person name="Ross K."/>
            <person name="Ryan E."/>
            <person name="Settipalli S."/>
            <person name="Shea T."/>
            <person name="Sherpa N."/>
            <person name="Shi L."/>
            <person name="Shih D."/>
            <person name="Sparrow T."/>
            <person name="Spaulding J."/>
            <person name="Stalker J."/>
            <person name="Stange-Thomann N."/>
            <person name="Stavropoulos S."/>
            <person name="Stone C."/>
            <person name="Strader C."/>
            <person name="Tesfaye S."/>
            <person name="Thomson T."/>
            <person name="Thoulutsang Y."/>
            <person name="Thoulutsang D."/>
            <person name="Topham K."/>
            <person name="Topping I."/>
            <person name="Tsamla T."/>
            <person name="Vassiliev H."/>
            <person name="Vo A."/>
            <person name="Wangchuk T."/>
            <person name="Wangdi T."/>
            <person name="Weiand M."/>
            <person name="Wilkinson J."/>
            <person name="Wilson A."/>
            <person name="Yadav S."/>
            <person name="Young G."/>
            <person name="Yu Q."/>
            <person name="Zembek L."/>
            <person name="Zhong D."/>
            <person name="Zimmer A."/>
            <person name="Zwirko Z."/>
            <person name="Jaffe D.B."/>
            <person name="Alvarez P."/>
            <person name="Brockman W."/>
            <person name="Butler J."/>
            <person name="Chin C."/>
            <person name="Gnerre S."/>
            <person name="Grabherr M."/>
            <person name="Kleber M."/>
            <person name="Mauceli E."/>
            <person name="MacCallum I."/>
        </authorList>
    </citation>
    <scope>NUCLEOTIDE SEQUENCE [LARGE SCALE GENOMIC DNA]</scope>
    <source>
        <strain evidence="6">Tucson 14024-0371.13</strain>
    </source>
</reference>
<keyword evidence="2" id="KW-1015">Disulfide bond</keyword>
<organism evidence="5 6">
    <name type="scientific">Drosophila ananassae</name>
    <name type="common">Fruit fly</name>
    <dbReference type="NCBI Taxonomy" id="7217"/>
    <lineage>
        <taxon>Eukaryota</taxon>
        <taxon>Metazoa</taxon>
        <taxon>Ecdysozoa</taxon>
        <taxon>Arthropoda</taxon>
        <taxon>Hexapoda</taxon>
        <taxon>Insecta</taxon>
        <taxon>Pterygota</taxon>
        <taxon>Neoptera</taxon>
        <taxon>Endopterygota</taxon>
        <taxon>Diptera</taxon>
        <taxon>Brachycera</taxon>
        <taxon>Muscomorpha</taxon>
        <taxon>Ephydroidea</taxon>
        <taxon>Drosophilidae</taxon>
        <taxon>Drosophila</taxon>
        <taxon>Sophophora</taxon>
    </lineage>
</organism>
<dbReference type="InParanoid" id="B3MU03"/>
<dbReference type="Gene3D" id="4.10.410.10">
    <property type="entry name" value="Pancreatic trypsin inhibitor Kunitz domain"/>
    <property type="match status" value="1"/>
</dbReference>
<dbReference type="Pfam" id="PF00014">
    <property type="entry name" value="Kunitz_BPTI"/>
    <property type="match status" value="1"/>
</dbReference>
<dbReference type="GeneID" id="6506553"/>
<sequence>MPGLALSAKRQTASLKVPCFGIGITMRTRTFVGVHLGRKRCPHITVVEKTKCMRPDCTYEQVELPDPMCPTTQWSDWSPCTSTCGKGVTIRTRLLLLENGPEKENCTRRMELHQQKECINPTDCHINAEQAKEVCVQSPDTGPCRGNYMRYAYNPQCQSCDAFNYGGCRGNRNNFLTENDCLHTYNSIRGAKVSGYLKECVLSEWSGWSACSVSCGAGFAESRRQVISEAQNRGRLCSKKLVKHRPSTMPSC</sequence>
<dbReference type="InterPro" id="IPR036880">
    <property type="entry name" value="Kunitz_BPTI_sf"/>
</dbReference>
<dbReference type="InterPro" id="IPR036383">
    <property type="entry name" value="TSP1_rpt_sf"/>
</dbReference>
<dbReference type="InterPro" id="IPR020901">
    <property type="entry name" value="Prtase_inh_Kunz-CS"/>
</dbReference>
<dbReference type="OrthoDB" id="347314at2759"/>
<dbReference type="SMR" id="B3MU03"/>
<feature type="domain" description="BPTI/Kunitz inhibitor" evidence="4">
    <location>
        <begin position="135"/>
        <end position="185"/>
    </location>
</feature>
<keyword evidence="1" id="KW-0732">Signal</keyword>
<dbReference type="InterPro" id="IPR002223">
    <property type="entry name" value="Kunitz_BPTI"/>
</dbReference>
<dbReference type="Pfam" id="PF00090">
    <property type="entry name" value="TSP_1"/>
    <property type="match status" value="1"/>
</dbReference>
<dbReference type="Pfam" id="PF19028">
    <property type="entry name" value="TSP1_spondin"/>
    <property type="match status" value="1"/>
</dbReference>
<gene>
    <name evidence="5" type="primary">Dana\GF23917</name>
    <name evidence="5" type="synonym">dana_GLEANR_868</name>
    <name evidence="5" type="ORF">GF23917</name>
</gene>
<dbReference type="PRINTS" id="PR00759">
    <property type="entry name" value="BASICPTASE"/>
</dbReference>
<dbReference type="InterPro" id="IPR051418">
    <property type="entry name" value="Spondin/Thrombospondin_T1"/>
</dbReference>
<evidence type="ECO:0000313" key="6">
    <source>
        <dbReference type="Proteomes" id="UP000007801"/>
    </source>
</evidence>
<dbReference type="InterPro" id="IPR044004">
    <property type="entry name" value="TSP1_spondin_dom"/>
</dbReference>
<dbReference type="SUPFAM" id="SSF57362">
    <property type="entry name" value="BPTI-like"/>
    <property type="match status" value="1"/>
</dbReference>
<dbReference type="STRING" id="7217.B3MU03"/>
<proteinExistence type="predicted"/>
<dbReference type="SMART" id="SM00209">
    <property type="entry name" value="TSP1"/>
    <property type="match status" value="2"/>
</dbReference>
<dbReference type="InterPro" id="IPR000884">
    <property type="entry name" value="TSP1_rpt"/>
</dbReference>
<evidence type="ECO:0000256" key="2">
    <source>
        <dbReference type="ARBA" id="ARBA00023157"/>
    </source>
</evidence>
<protein>
    <recommendedName>
        <fullName evidence="4">BPTI/Kunitz inhibitor domain-containing protein</fullName>
    </recommendedName>
</protein>
<dbReference type="Proteomes" id="UP000007801">
    <property type="component" value="Unassembled WGS sequence"/>
</dbReference>
<dbReference type="eggNOG" id="KOG3539">
    <property type="taxonomic scope" value="Eukaryota"/>
</dbReference>
<dbReference type="PROSITE" id="PS50279">
    <property type="entry name" value="BPTI_KUNITZ_2"/>
    <property type="match status" value="1"/>
</dbReference>
<keyword evidence="6" id="KW-1185">Reference proteome</keyword>
<evidence type="ECO:0000256" key="3">
    <source>
        <dbReference type="ARBA" id="ARBA00023180"/>
    </source>
</evidence>
<dbReference type="GO" id="GO:0031012">
    <property type="term" value="C:extracellular matrix"/>
    <property type="evidence" value="ECO:0007669"/>
    <property type="project" value="TreeGrafter"/>
</dbReference>
<dbReference type="GO" id="GO:0004867">
    <property type="term" value="F:serine-type endopeptidase inhibitor activity"/>
    <property type="evidence" value="ECO:0007669"/>
    <property type="project" value="InterPro"/>
</dbReference>
<dbReference type="GO" id="GO:0007155">
    <property type="term" value="P:cell adhesion"/>
    <property type="evidence" value="ECO:0007669"/>
    <property type="project" value="TreeGrafter"/>
</dbReference>
<dbReference type="HOGENOM" id="CLU_1220800_0_0_1"/>
<name>B3MU03_DROAN</name>
<dbReference type="AlphaFoldDB" id="B3MU03"/>
<evidence type="ECO:0000259" key="4">
    <source>
        <dbReference type="PROSITE" id="PS50279"/>
    </source>
</evidence>
<dbReference type="PROSITE" id="PS00280">
    <property type="entry name" value="BPTI_KUNITZ_1"/>
    <property type="match status" value="1"/>
</dbReference>
<evidence type="ECO:0000313" key="5">
    <source>
        <dbReference type="EMBL" id="EDV33332.2"/>
    </source>
</evidence>
<dbReference type="SUPFAM" id="SSF82895">
    <property type="entry name" value="TSP-1 type 1 repeat"/>
    <property type="match status" value="2"/>
</dbReference>
<dbReference type="PROSITE" id="PS50092">
    <property type="entry name" value="TSP1"/>
    <property type="match status" value="2"/>
</dbReference>
<dbReference type="SMART" id="SM00131">
    <property type="entry name" value="KU"/>
    <property type="match status" value="1"/>
</dbReference>
<dbReference type="Gene3D" id="2.20.100.10">
    <property type="entry name" value="Thrombospondin type-1 (TSP1) repeat"/>
    <property type="match status" value="2"/>
</dbReference>
<keyword evidence="3" id="KW-0325">Glycoprotein</keyword>
<dbReference type="KEGG" id="dan:6506553"/>
<evidence type="ECO:0000256" key="1">
    <source>
        <dbReference type="ARBA" id="ARBA00022729"/>
    </source>
</evidence>
<dbReference type="PANTHER" id="PTHR11311">
    <property type="entry name" value="SPONDIN"/>
    <property type="match status" value="1"/>
</dbReference>
<dbReference type="PANTHER" id="PTHR11311:SF23">
    <property type="entry name" value="SPONDIN-1"/>
    <property type="match status" value="1"/>
</dbReference>
<dbReference type="EMBL" id="CH902624">
    <property type="protein sequence ID" value="EDV33332.2"/>
    <property type="molecule type" value="Genomic_DNA"/>
</dbReference>
<dbReference type="FunFam" id="2.20.100.10:FF:000124">
    <property type="entry name" value="Spondin-1-like Protein"/>
    <property type="match status" value="1"/>
</dbReference>